<protein>
    <recommendedName>
        <fullName evidence="9">Phosphopantetheine adenylyltransferase</fullName>
        <ecNumber evidence="9">2.7.7.3</ecNumber>
    </recommendedName>
    <alternativeName>
        <fullName evidence="9">Dephospho-CoA pyrophosphorylase</fullName>
    </alternativeName>
    <alternativeName>
        <fullName evidence="9">Pantetheine-phosphate adenylyltransferase</fullName>
        <shortName evidence="9">PPAT</shortName>
    </alternativeName>
</protein>
<dbReference type="PANTHER" id="PTHR21342:SF1">
    <property type="entry name" value="PHOSPHOPANTETHEINE ADENYLYLTRANSFERASE"/>
    <property type="match status" value="1"/>
</dbReference>
<dbReference type="NCBIfam" id="TIGR00125">
    <property type="entry name" value="cyt_tran_rel"/>
    <property type="match status" value="1"/>
</dbReference>
<dbReference type="STRING" id="666681.M301_2039"/>
<feature type="binding site" evidence="9">
    <location>
        <begin position="91"/>
        <end position="93"/>
    </location>
    <ligand>
        <name>ATP</name>
        <dbReference type="ChEBI" id="CHEBI:30616"/>
    </ligand>
</feature>
<comment type="subcellular location">
    <subcellularLocation>
        <location evidence="9">Cytoplasm</location>
    </subcellularLocation>
</comment>
<dbReference type="InterPro" id="IPR001980">
    <property type="entry name" value="PPAT"/>
</dbReference>
<dbReference type="RefSeq" id="WP_013148723.1">
    <property type="nucleotide sequence ID" value="NC_014207.1"/>
</dbReference>
<dbReference type="NCBIfam" id="TIGR01510">
    <property type="entry name" value="coaD_prev_kdtB"/>
    <property type="match status" value="1"/>
</dbReference>
<dbReference type="EC" id="2.7.7.3" evidence="9"/>
<reference evidence="11 12" key="2">
    <citation type="journal article" date="2011" name="J. Bacteriol.">
        <title>Genomes of three methylotrophs from a single niche uncover genetic and metabolic divergence of Methylophilaceae.</title>
        <authorList>
            <person name="Lapidus A."/>
            <person name="Clum A."/>
            <person name="Labutti K."/>
            <person name="Kaluzhnaya M.G."/>
            <person name="Lim S."/>
            <person name="Beck D.A."/>
            <person name="Glavina Del Rio T."/>
            <person name="Nolan M."/>
            <person name="Mavromatis K."/>
            <person name="Huntemann M."/>
            <person name="Lucas S."/>
            <person name="Lidstrom M.E."/>
            <person name="Ivanova N."/>
            <person name="Chistoserdova L."/>
        </authorList>
    </citation>
    <scope>NUCLEOTIDE SEQUENCE [LARGE SCALE GENOMIC DNA]</scope>
    <source>
        <strain evidence="11 12">301</strain>
    </source>
</reference>
<dbReference type="GO" id="GO:0015937">
    <property type="term" value="P:coenzyme A biosynthetic process"/>
    <property type="evidence" value="ECO:0007669"/>
    <property type="project" value="UniProtKB-UniRule"/>
</dbReference>
<feature type="domain" description="Cytidyltransferase-like" evidence="10">
    <location>
        <begin position="8"/>
        <end position="136"/>
    </location>
</feature>
<feature type="binding site" evidence="9">
    <location>
        <position position="90"/>
    </location>
    <ligand>
        <name>substrate</name>
    </ligand>
</feature>
<dbReference type="AlphaFoldDB" id="D7DKG5"/>
<evidence type="ECO:0000256" key="6">
    <source>
        <dbReference type="ARBA" id="ARBA00022842"/>
    </source>
</evidence>
<comment type="pathway">
    <text evidence="9">Cofactor biosynthesis; coenzyme A biosynthesis; CoA from (R)-pantothenate: step 4/5.</text>
</comment>
<keyword evidence="4 9" id="KW-0547">Nucleotide-binding</keyword>
<dbReference type="Gene3D" id="3.40.50.620">
    <property type="entry name" value="HUPs"/>
    <property type="match status" value="1"/>
</dbReference>
<dbReference type="PRINTS" id="PR01020">
    <property type="entry name" value="LPSBIOSNTHSS"/>
</dbReference>
<gene>
    <name evidence="9" type="primary">coaD</name>
    <name evidence="11" type="ordered locus">M301_2039</name>
</gene>
<comment type="function">
    <text evidence="9">Reversibly transfers an adenylyl group from ATP to 4'-phosphopantetheine, yielding dephospho-CoA (dPCoA) and pyrophosphate.</text>
</comment>
<feature type="binding site" evidence="9">
    <location>
        <position position="20"/>
    </location>
    <ligand>
        <name>ATP</name>
        <dbReference type="ChEBI" id="CHEBI:30616"/>
    </ligand>
</feature>
<dbReference type="InterPro" id="IPR004821">
    <property type="entry name" value="Cyt_trans-like"/>
</dbReference>
<proteinExistence type="inferred from homology"/>
<dbReference type="GO" id="GO:0004595">
    <property type="term" value="F:pantetheine-phosphate adenylyltransferase activity"/>
    <property type="evidence" value="ECO:0007669"/>
    <property type="project" value="UniProtKB-UniRule"/>
</dbReference>
<keyword evidence="1 9" id="KW-0963">Cytoplasm</keyword>
<dbReference type="GO" id="GO:0005737">
    <property type="term" value="C:cytoplasm"/>
    <property type="evidence" value="ECO:0007669"/>
    <property type="project" value="UniProtKB-SubCell"/>
</dbReference>
<feature type="binding site" evidence="9">
    <location>
        <position position="101"/>
    </location>
    <ligand>
        <name>ATP</name>
        <dbReference type="ChEBI" id="CHEBI:30616"/>
    </ligand>
</feature>
<dbReference type="KEGG" id="meh:M301_2039"/>
<comment type="cofactor">
    <cofactor evidence="9">
        <name>Mg(2+)</name>
        <dbReference type="ChEBI" id="CHEBI:18420"/>
    </cofactor>
</comment>
<name>D7DKG5_METV0</name>
<feature type="binding site" evidence="9">
    <location>
        <position position="12"/>
    </location>
    <ligand>
        <name>substrate</name>
    </ligand>
</feature>
<organism evidence="11 12">
    <name type="scientific">Methylotenera versatilis (strain 301)</name>
    <dbReference type="NCBI Taxonomy" id="666681"/>
    <lineage>
        <taxon>Bacteria</taxon>
        <taxon>Pseudomonadati</taxon>
        <taxon>Pseudomonadota</taxon>
        <taxon>Betaproteobacteria</taxon>
        <taxon>Nitrosomonadales</taxon>
        <taxon>Methylophilaceae</taxon>
        <taxon>Methylotenera</taxon>
    </lineage>
</organism>
<accession>D7DKG5</accession>
<keyword evidence="3 9" id="KW-0548">Nucleotidyltransferase</keyword>
<dbReference type="Proteomes" id="UP000000383">
    <property type="component" value="Chromosome"/>
</dbReference>
<evidence type="ECO:0000256" key="9">
    <source>
        <dbReference type="HAMAP-Rule" id="MF_00151"/>
    </source>
</evidence>
<keyword evidence="12" id="KW-1185">Reference proteome</keyword>
<keyword evidence="6 9" id="KW-0460">Magnesium</keyword>
<feature type="binding site" evidence="9">
    <location>
        <position position="44"/>
    </location>
    <ligand>
        <name>substrate</name>
    </ligand>
</feature>
<dbReference type="SUPFAM" id="SSF52374">
    <property type="entry name" value="Nucleotidylyl transferase"/>
    <property type="match status" value="1"/>
</dbReference>
<dbReference type="eggNOG" id="COG0669">
    <property type="taxonomic scope" value="Bacteria"/>
</dbReference>
<dbReference type="GO" id="GO:0005524">
    <property type="term" value="F:ATP binding"/>
    <property type="evidence" value="ECO:0007669"/>
    <property type="project" value="UniProtKB-KW"/>
</dbReference>
<evidence type="ECO:0000259" key="10">
    <source>
        <dbReference type="Pfam" id="PF01467"/>
    </source>
</evidence>
<dbReference type="UniPathway" id="UPA00241">
    <property type="reaction ID" value="UER00355"/>
</dbReference>
<comment type="catalytic activity">
    <reaction evidence="8 9">
        <text>(R)-4'-phosphopantetheine + ATP + H(+) = 3'-dephospho-CoA + diphosphate</text>
        <dbReference type="Rhea" id="RHEA:19801"/>
        <dbReference type="ChEBI" id="CHEBI:15378"/>
        <dbReference type="ChEBI" id="CHEBI:30616"/>
        <dbReference type="ChEBI" id="CHEBI:33019"/>
        <dbReference type="ChEBI" id="CHEBI:57328"/>
        <dbReference type="ChEBI" id="CHEBI:61723"/>
        <dbReference type="EC" id="2.7.7.3"/>
    </reaction>
</comment>
<evidence type="ECO:0000256" key="7">
    <source>
        <dbReference type="ARBA" id="ARBA00022993"/>
    </source>
</evidence>
<reference evidence="12" key="1">
    <citation type="submission" date="2010-05" db="EMBL/GenBank/DDBJ databases">
        <title>Complete sequence of Methylotenera sp. 301.</title>
        <authorList>
            <person name="Lucas S."/>
            <person name="Copeland A."/>
            <person name="Lapidus A."/>
            <person name="Cheng J.-F."/>
            <person name="Bruce D."/>
            <person name="Goodwin L."/>
            <person name="Pitluck S."/>
            <person name="Clum A."/>
            <person name="Land M."/>
            <person name="Hauser L."/>
            <person name="Kyrpides N."/>
            <person name="Ivanova N."/>
            <person name="Chistoservova L."/>
            <person name="Kalyuzhnaya M."/>
            <person name="Woyke T."/>
        </authorList>
    </citation>
    <scope>NUCLEOTIDE SEQUENCE [LARGE SCALE GENOMIC DNA]</scope>
    <source>
        <strain evidence="12">301</strain>
    </source>
</reference>
<evidence type="ECO:0000256" key="2">
    <source>
        <dbReference type="ARBA" id="ARBA00022679"/>
    </source>
</evidence>
<feature type="site" description="Transition state stabilizer" evidence="9">
    <location>
        <position position="20"/>
    </location>
</feature>
<dbReference type="HOGENOM" id="CLU_100149_0_1_4"/>
<evidence type="ECO:0000256" key="1">
    <source>
        <dbReference type="ARBA" id="ARBA00022490"/>
    </source>
</evidence>
<evidence type="ECO:0000256" key="8">
    <source>
        <dbReference type="ARBA" id="ARBA00029346"/>
    </source>
</evidence>
<evidence type="ECO:0000256" key="3">
    <source>
        <dbReference type="ARBA" id="ARBA00022695"/>
    </source>
</evidence>
<keyword evidence="7 9" id="KW-0173">Coenzyme A biosynthesis</keyword>
<dbReference type="Pfam" id="PF01467">
    <property type="entry name" value="CTP_transf_like"/>
    <property type="match status" value="1"/>
</dbReference>
<comment type="subunit">
    <text evidence="9">Homohexamer.</text>
</comment>
<dbReference type="InterPro" id="IPR014729">
    <property type="entry name" value="Rossmann-like_a/b/a_fold"/>
</dbReference>
<dbReference type="OrthoDB" id="9806661at2"/>
<feature type="binding site" evidence="9">
    <location>
        <begin position="126"/>
        <end position="132"/>
    </location>
    <ligand>
        <name>ATP</name>
        <dbReference type="ChEBI" id="CHEBI:30616"/>
    </ligand>
</feature>
<dbReference type="CDD" id="cd02163">
    <property type="entry name" value="PPAT"/>
    <property type="match status" value="1"/>
</dbReference>
<dbReference type="PANTHER" id="PTHR21342">
    <property type="entry name" value="PHOSPHOPANTETHEINE ADENYLYLTRANSFERASE"/>
    <property type="match status" value="1"/>
</dbReference>
<evidence type="ECO:0000256" key="4">
    <source>
        <dbReference type="ARBA" id="ARBA00022741"/>
    </source>
</evidence>
<evidence type="ECO:0000256" key="5">
    <source>
        <dbReference type="ARBA" id="ARBA00022840"/>
    </source>
</evidence>
<feature type="binding site" evidence="9">
    <location>
        <begin position="12"/>
        <end position="13"/>
    </location>
    <ligand>
        <name>ATP</name>
        <dbReference type="ChEBI" id="CHEBI:30616"/>
    </ligand>
</feature>
<evidence type="ECO:0000313" key="12">
    <source>
        <dbReference type="Proteomes" id="UP000000383"/>
    </source>
</evidence>
<feature type="binding site" evidence="9">
    <location>
        <position position="76"/>
    </location>
    <ligand>
        <name>substrate</name>
    </ligand>
</feature>
<dbReference type="EMBL" id="CP002056">
    <property type="protein sequence ID" value="ADI30411.1"/>
    <property type="molecule type" value="Genomic_DNA"/>
</dbReference>
<keyword evidence="5 9" id="KW-0067">ATP-binding</keyword>
<dbReference type="HAMAP" id="MF_00151">
    <property type="entry name" value="PPAT_bact"/>
    <property type="match status" value="1"/>
</dbReference>
<comment type="similarity">
    <text evidence="9">Belongs to the bacterial CoaD family.</text>
</comment>
<sequence length="163" mass="18060">MSKNRIAVYPGTFDPITLGHEDIVRRAADLFDQVIVAVAGSTNKKTLFNLDERVALAKSVFKHADNIRVVGFSGLLMQFVQDQGAKMVIRGLRAASDFEYEFQLAGMNRKLYPQFETLFLTPSEQFMFISSSLVREVAVLGGNVHAFVSPTVDDAINEKLGSK</sequence>
<keyword evidence="2 9" id="KW-0808">Transferase</keyword>
<evidence type="ECO:0000313" key="11">
    <source>
        <dbReference type="EMBL" id="ADI30411.1"/>
    </source>
</evidence>